<dbReference type="SUPFAM" id="SSF52200">
    <property type="entry name" value="Toll/Interleukin receptor TIR domain"/>
    <property type="match status" value="1"/>
</dbReference>
<gene>
    <name evidence="4" type="ORF">HK100_011975</name>
</gene>
<proteinExistence type="predicted"/>
<dbReference type="PANTHER" id="PTHR10039:SF17">
    <property type="entry name" value="FUNGAL STAND N-TERMINAL GOODBYE DOMAIN-CONTAINING PROTEIN-RELATED"/>
    <property type="match status" value="1"/>
</dbReference>
<dbReference type="Proteomes" id="UP001211907">
    <property type="component" value="Unassembled WGS sequence"/>
</dbReference>
<dbReference type="PANTHER" id="PTHR10039">
    <property type="entry name" value="AMELOGENIN"/>
    <property type="match status" value="1"/>
</dbReference>
<feature type="domain" description="TIR" evidence="2">
    <location>
        <begin position="2"/>
        <end position="88"/>
    </location>
</feature>
<dbReference type="AlphaFoldDB" id="A0AAD5XHY4"/>
<feature type="domain" description="Nephrocystin 3-like N-terminal" evidence="3">
    <location>
        <begin position="178"/>
        <end position="338"/>
    </location>
</feature>
<dbReference type="SUPFAM" id="SSF52540">
    <property type="entry name" value="P-loop containing nucleoside triphosphate hydrolases"/>
    <property type="match status" value="1"/>
</dbReference>
<reference evidence="4" key="1">
    <citation type="submission" date="2020-05" db="EMBL/GenBank/DDBJ databases">
        <title>Phylogenomic resolution of chytrid fungi.</title>
        <authorList>
            <person name="Stajich J.E."/>
            <person name="Amses K."/>
            <person name="Simmons R."/>
            <person name="Seto K."/>
            <person name="Myers J."/>
            <person name="Bonds A."/>
            <person name="Quandt C.A."/>
            <person name="Barry K."/>
            <person name="Liu P."/>
            <person name="Grigoriev I."/>
            <person name="Longcore J.E."/>
            <person name="James T.Y."/>
        </authorList>
    </citation>
    <scope>NUCLEOTIDE SEQUENCE</scope>
    <source>
        <strain evidence="4">JEL0513</strain>
    </source>
</reference>
<dbReference type="GO" id="GO:0007165">
    <property type="term" value="P:signal transduction"/>
    <property type="evidence" value="ECO:0007669"/>
    <property type="project" value="InterPro"/>
</dbReference>
<sequence length="815" mass="91500">MSISWAQKDRVERLATFLRQYFTVWIDNERMIGDINESMASAIRSSKVIIACLSREYYGSRNCKHEIMFADKQAKAIVWLHFDNAKCPDWCEIIANKDLYYTVTSLADLQSKLPKIQEAIENLIGHSSAAKTPTVVGIKRADPPRIRSRLPELEKLGLRPVRVDEIIEEKRVALLKGTRKQLLDEITVWCANTNSKCIFWLKGVAGSGKSVIAANVMEMLRVSNKKACAFFCKHSVQDQSDPRKLIQTIAYQLAQLIPSAQQMIQEEIEENEHLLGSSLLLLATKLIIQPLQQYHDSQIFIVVDALDECRNRAEVAKIFNLIVDSFVSTKIKLFFTSRPEQDISREIPAEGREIILSENYNLEDVLLYSHNRMAKLVKSLSTLSEFPTHKNLALRMAENAAGLFIWIKLAYDELEDVDDVEEAILNLLKVKGINELYTQIFKSACDGLDNVRLATASKVIGFIAAVKYPLSSNTLAALLGMKPASVQFYVARFRSIFVTNPNGTIKFMHKSVEDYIADPSQNTVLSISLTEIENEITRLCFTIRSNINWKPLNTGKKIFLSELEVYAFMHISSSSQANTKLSEDVEENGYIPAFYNPEIAQSIVYNPENEIETSLTVRTKGTSSQTITSDYTEFFPRFGTKFQPTNSTLFLQHGLENNIPRVLTGVQDNWISSLKSLRYASDNICSVAVSRNSNYTIPGGGVVVESTNLLSNFTTNDDARASWIVGGNSIANFQENGVLSVASSTDGLHLVSANPFGAVKLWEIFRETLMAMLNDHTGKALSVTFSTDANFITVKLWNASNHELVAKFTIEFNQT</sequence>
<evidence type="ECO:0000259" key="3">
    <source>
        <dbReference type="Pfam" id="PF24883"/>
    </source>
</evidence>
<evidence type="ECO:0008006" key="6">
    <source>
        <dbReference type="Google" id="ProtNLM"/>
    </source>
</evidence>
<name>A0AAD5XHY4_9FUNG</name>
<comment type="caution">
    <text evidence="4">The sequence shown here is derived from an EMBL/GenBank/DDBJ whole genome shotgun (WGS) entry which is preliminary data.</text>
</comment>
<keyword evidence="1" id="KW-0677">Repeat</keyword>
<dbReference type="SUPFAM" id="SSF50998">
    <property type="entry name" value="Quinoprotein alcohol dehydrogenase-like"/>
    <property type="match status" value="1"/>
</dbReference>
<dbReference type="InterPro" id="IPR035897">
    <property type="entry name" value="Toll_tir_struct_dom_sf"/>
</dbReference>
<accession>A0AAD5XHY4</accession>
<dbReference type="Gene3D" id="2.130.10.10">
    <property type="entry name" value="YVTN repeat-like/Quinoprotein amine dehydrogenase"/>
    <property type="match status" value="1"/>
</dbReference>
<dbReference type="Pfam" id="PF13676">
    <property type="entry name" value="TIR_2"/>
    <property type="match status" value="1"/>
</dbReference>
<dbReference type="Pfam" id="PF24883">
    <property type="entry name" value="NPHP3_N"/>
    <property type="match status" value="1"/>
</dbReference>
<dbReference type="InterPro" id="IPR011047">
    <property type="entry name" value="Quinoprotein_ADH-like_sf"/>
</dbReference>
<evidence type="ECO:0000256" key="1">
    <source>
        <dbReference type="ARBA" id="ARBA00022737"/>
    </source>
</evidence>
<dbReference type="Gene3D" id="3.40.50.300">
    <property type="entry name" value="P-loop containing nucleotide triphosphate hydrolases"/>
    <property type="match status" value="1"/>
</dbReference>
<protein>
    <recommendedName>
        <fullName evidence="6">TIR domain-containing protein</fullName>
    </recommendedName>
</protein>
<evidence type="ECO:0000313" key="4">
    <source>
        <dbReference type="EMBL" id="KAJ3122504.1"/>
    </source>
</evidence>
<evidence type="ECO:0000259" key="2">
    <source>
        <dbReference type="Pfam" id="PF13676"/>
    </source>
</evidence>
<keyword evidence="5" id="KW-1185">Reference proteome</keyword>
<dbReference type="EMBL" id="JADGJH010000803">
    <property type="protein sequence ID" value="KAJ3122504.1"/>
    <property type="molecule type" value="Genomic_DNA"/>
</dbReference>
<dbReference type="InterPro" id="IPR027417">
    <property type="entry name" value="P-loop_NTPase"/>
</dbReference>
<dbReference type="InterPro" id="IPR000157">
    <property type="entry name" value="TIR_dom"/>
</dbReference>
<dbReference type="InterPro" id="IPR015943">
    <property type="entry name" value="WD40/YVTN_repeat-like_dom_sf"/>
</dbReference>
<organism evidence="4 5">
    <name type="scientific">Physocladia obscura</name>
    <dbReference type="NCBI Taxonomy" id="109957"/>
    <lineage>
        <taxon>Eukaryota</taxon>
        <taxon>Fungi</taxon>
        <taxon>Fungi incertae sedis</taxon>
        <taxon>Chytridiomycota</taxon>
        <taxon>Chytridiomycota incertae sedis</taxon>
        <taxon>Chytridiomycetes</taxon>
        <taxon>Chytridiales</taxon>
        <taxon>Chytriomycetaceae</taxon>
        <taxon>Physocladia</taxon>
    </lineage>
</organism>
<evidence type="ECO:0000313" key="5">
    <source>
        <dbReference type="Proteomes" id="UP001211907"/>
    </source>
</evidence>
<dbReference type="Gene3D" id="3.40.50.10140">
    <property type="entry name" value="Toll/interleukin-1 receptor homology (TIR) domain"/>
    <property type="match status" value="1"/>
</dbReference>
<dbReference type="InterPro" id="IPR056884">
    <property type="entry name" value="NPHP3-like_N"/>
</dbReference>